<dbReference type="InterPro" id="IPR004089">
    <property type="entry name" value="MCPsignal_dom"/>
</dbReference>
<dbReference type="InterPro" id="IPR024478">
    <property type="entry name" value="HlyB_4HB_MCP"/>
</dbReference>
<comment type="caution">
    <text evidence="9">The sequence shown here is derived from an EMBL/GenBank/DDBJ whole genome shotgun (WGS) entry which is preliminary data.</text>
</comment>
<keyword evidence="2 6" id="KW-1133">Transmembrane helix</keyword>
<evidence type="ECO:0000256" key="2">
    <source>
        <dbReference type="ARBA" id="ARBA00022989"/>
    </source>
</evidence>
<organism evidence="9 10">
    <name type="scientific">Spirilliplanes yamanashiensis</name>
    <dbReference type="NCBI Taxonomy" id="42233"/>
    <lineage>
        <taxon>Bacteria</taxon>
        <taxon>Bacillati</taxon>
        <taxon>Actinomycetota</taxon>
        <taxon>Actinomycetes</taxon>
        <taxon>Micromonosporales</taxon>
        <taxon>Micromonosporaceae</taxon>
        <taxon>Spirilliplanes</taxon>
    </lineage>
</organism>
<evidence type="ECO:0000256" key="6">
    <source>
        <dbReference type="SAM" id="Phobius"/>
    </source>
</evidence>
<dbReference type="CDD" id="cd06225">
    <property type="entry name" value="HAMP"/>
    <property type="match status" value="1"/>
</dbReference>
<dbReference type="PRINTS" id="PR00260">
    <property type="entry name" value="CHEMTRNSDUCR"/>
</dbReference>
<evidence type="ECO:0008006" key="11">
    <source>
        <dbReference type="Google" id="ProtNLM"/>
    </source>
</evidence>
<feature type="domain" description="HAMP" evidence="8">
    <location>
        <begin position="226"/>
        <end position="278"/>
    </location>
</feature>
<feature type="domain" description="Methyl-accepting transducer" evidence="7">
    <location>
        <begin position="283"/>
        <end position="526"/>
    </location>
</feature>
<proteinExistence type="inferred from homology"/>
<evidence type="ECO:0000259" key="7">
    <source>
        <dbReference type="PROSITE" id="PS50111"/>
    </source>
</evidence>
<evidence type="ECO:0000259" key="8">
    <source>
        <dbReference type="PROSITE" id="PS50885"/>
    </source>
</evidence>
<evidence type="ECO:0000313" key="9">
    <source>
        <dbReference type="EMBL" id="GIJ05782.1"/>
    </source>
</evidence>
<dbReference type="AlphaFoldDB" id="A0A8J3YDE3"/>
<evidence type="ECO:0000256" key="5">
    <source>
        <dbReference type="PROSITE-ProRule" id="PRU00284"/>
    </source>
</evidence>
<evidence type="ECO:0000256" key="1">
    <source>
        <dbReference type="ARBA" id="ARBA00022692"/>
    </source>
</evidence>
<dbReference type="GO" id="GO:0004888">
    <property type="term" value="F:transmembrane signaling receptor activity"/>
    <property type="evidence" value="ECO:0007669"/>
    <property type="project" value="InterPro"/>
</dbReference>
<dbReference type="Gene3D" id="1.10.287.950">
    <property type="entry name" value="Methyl-accepting chemotaxis protein"/>
    <property type="match status" value="1"/>
</dbReference>
<protein>
    <recommendedName>
        <fullName evidence="11">Methyl-accepting chemotaxis protein</fullName>
    </recommendedName>
</protein>
<feature type="transmembrane region" description="Helical" evidence="6">
    <location>
        <begin position="204"/>
        <end position="225"/>
    </location>
</feature>
<keyword evidence="6" id="KW-0472">Membrane</keyword>
<dbReference type="PANTHER" id="PTHR32089">
    <property type="entry name" value="METHYL-ACCEPTING CHEMOTAXIS PROTEIN MCPB"/>
    <property type="match status" value="1"/>
</dbReference>
<dbReference type="SUPFAM" id="SSF58104">
    <property type="entry name" value="Methyl-accepting chemotaxis protein (MCP) signaling domain"/>
    <property type="match status" value="1"/>
</dbReference>
<feature type="transmembrane region" description="Helical" evidence="6">
    <location>
        <begin position="26"/>
        <end position="48"/>
    </location>
</feature>
<accession>A0A8J3YDE3</accession>
<evidence type="ECO:0000256" key="3">
    <source>
        <dbReference type="ARBA" id="ARBA00023224"/>
    </source>
</evidence>
<comment type="similarity">
    <text evidence="4">Belongs to the methyl-accepting chemotaxis (MCP) protein family.</text>
</comment>
<dbReference type="Pfam" id="PF00672">
    <property type="entry name" value="HAMP"/>
    <property type="match status" value="1"/>
</dbReference>
<dbReference type="PROSITE" id="PS50885">
    <property type="entry name" value="HAMP"/>
    <property type="match status" value="1"/>
</dbReference>
<dbReference type="Proteomes" id="UP000652013">
    <property type="component" value="Unassembled WGS sequence"/>
</dbReference>
<dbReference type="InterPro" id="IPR003660">
    <property type="entry name" value="HAMP_dom"/>
</dbReference>
<dbReference type="GO" id="GO:0016020">
    <property type="term" value="C:membrane"/>
    <property type="evidence" value="ECO:0007669"/>
    <property type="project" value="InterPro"/>
</dbReference>
<dbReference type="SMART" id="SM00304">
    <property type="entry name" value="HAMP"/>
    <property type="match status" value="1"/>
</dbReference>
<keyword evidence="10" id="KW-1185">Reference proteome</keyword>
<dbReference type="RefSeq" id="WP_203940972.1">
    <property type="nucleotide sequence ID" value="NZ_BAAAGJ010000003.1"/>
</dbReference>
<dbReference type="EMBL" id="BOOY01000036">
    <property type="protein sequence ID" value="GIJ05782.1"/>
    <property type="molecule type" value="Genomic_DNA"/>
</dbReference>
<dbReference type="Pfam" id="PF00015">
    <property type="entry name" value="MCPsignal"/>
    <property type="match status" value="1"/>
</dbReference>
<keyword evidence="3 5" id="KW-0807">Transducer</keyword>
<dbReference type="SMART" id="SM00283">
    <property type="entry name" value="MA"/>
    <property type="match status" value="1"/>
</dbReference>
<evidence type="ECO:0000256" key="4">
    <source>
        <dbReference type="ARBA" id="ARBA00029447"/>
    </source>
</evidence>
<dbReference type="GO" id="GO:0007165">
    <property type="term" value="P:signal transduction"/>
    <property type="evidence" value="ECO:0007669"/>
    <property type="project" value="UniProtKB-KW"/>
</dbReference>
<name>A0A8J3YDE3_9ACTN</name>
<dbReference type="Pfam" id="PF12729">
    <property type="entry name" value="4HB_MCP_1"/>
    <property type="match status" value="1"/>
</dbReference>
<dbReference type="PROSITE" id="PS50111">
    <property type="entry name" value="CHEMOTAXIS_TRANSDUC_2"/>
    <property type="match status" value="1"/>
</dbReference>
<gene>
    <name evidence="9" type="ORF">Sya03_51340</name>
</gene>
<dbReference type="InterPro" id="IPR004090">
    <property type="entry name" value="Chemotax_Me-accpt_rcpt"/>
</dbReference>
<dbReference type="GO" id="GO:0006935">
    <property type="term" value="P:chemotaxis"/>
    <property type="evidence" value="ECO:0007669"/>
    <property type="project" value="InterPro"/>
</dbReference>
<dbReference type="PANTHER" id="PTHR32089:SF112">
    <property type="entry name" value="LYSOZYME-LIKE PROTEIN-RELATED"/>
    <property type="match status" value="1"/>
</dbReference>
<sequence length="541" mass="55906">MPTPARQRRALNPVAAFRHLRVAQKLVVSFGIVCLLLVGVGVTGLVQLNAARDRLETMYADSTQAIGWLGEVRGDLQEARALAAKLILRNEGETVADVRRQIAAIDAHLDARWADYTATDMTGREADRDAFASTLRQYRYVRDERLVAAGETNDVAVYLRAQAGTIDPLSARMTTSLANLSKIEDDVARAAMAEARDAAGRAQAIIIALIAGAVLVSVALVLLVGRAIARPLGQTVTVLEGLAEGRLDQRLAVGGRDEVGRMSQALNTALDRLTAALRGVGTNVDTLGDSSTQLTQVAGRMEGSAARSADQARAVAAASAEISRDITTVSAGAEEIGSSIAEIARSATDAAGVAGRAVTISGEAADILRKLDESSAEIVSVVKIITSIAEQTNLLALNATIEAARAGDAGRGFAVVAGEVKELAQETARATEDISARVAAIQTDSAAAVAAIDGIGTVIDQINATQSAIAAAVEEQTATTNEMGRTVSSVAVSTSGIAANVAGVAEAADDTTAAAGDTAAAADELTRVAQALRDNLAMFRY</sequence>
<keyword evidence="1 6" id="KW-0812">Transmembrane</keyword>
<evidence type="ECO:0000313" key="10">
    <source>
        <dbReference type="Proteomes" id="UP000652013"/>
    </source>
</evidence>
<reference evidence="9" key="1">
    <citation type="submission" date="2021-01" db="EMBL/GenBank/DDBJ databases">
        <title>Whole genome shotgun sequence of Spirilliplanes yamanashiensis NBRC 15828.</title>
        <authorList>
            <person name="Komaki H."/>
            <person name="Tamura T."/>
        </authorList>
    </citation>
    <scope>NUCLEOTIDE SEQUENCE</scope>
    <source>
        <strain evidence="9">NBRC 15828</strain>
    </source>
</reference>